<evidence type="ECO:0000313" key="3">
    <source>
        <dbReference type="EMBL" id="RGK65929.1"/>
    </source>
</evidence>
<comment type="caution">
    <text evidence="3">The sequence shown here is derived from an EMBL/GenBank/DDBJ whole genome shotgun (WGS) entry which is preliminary data.</text>
</comment>
<evidence type="ECO:0000256" key="2">
    <source>
        <dbReference type="SAM" id="SignalP"/>
    </source>
</evidence>
<reference evidence="3 4" key="1">
    <citation type="submission" date="2018-08" db="EMBL/GenBank/DDBJ databases">
        <title>A genome reference for cultivated species of the human gut microbiota.</title>
        <authorList>
            <person name="Zou Y."/>
            <person name="Xue W."/>
            <person name="Luo G."/>
        </authorList>
    </citation>
    <scope>NUCLEOTIDE SEQUENCE [LARGE SCALE GENOMIC DNA]</scope>
    <source>
        <strain evidence="3 4">TF10-34</strain>
    </source>
</reference>
<feature type="region of interest" description="Disordered" evidence="1">
    <location>
        <begin position="156"/>
        <end position="182"/>
    </location>
</feature>
<feature type="signal peptide" evidence="2">
    <location>
        <begin position="1"/>
        <end position="23"/>
    </location>
</feature>
<dbReference type="Pfam" id="PF12099">
    <property type="entry name" value="DUF3575"/>
    <property type="match status" value="1"/>
</dbReference>
<gene>
    <name evidence="3" type="ORF">DXD03_04605</name>
</gene>
<feature type="chain" id="PRO_5017835951" evidence="2">
    <location>
        <begin position="24"/>
        <end position="350"/>
    </location>
</feature>
<evidence type="ECO:0000313" key="4">
    <source>
        <dbReference type="Proteomes" id="UP000261210"/>
    </source>
</evidence>
<evidence type="ECO:0000256" key="1">
    <source>
        <dbReference type="SAM" id="MobiDB-lite"/>
    </source>
</evidence>
<dbReference type="InterPro" id="IPR021958">
    <property type="entry name" value="DUF3575"/>
</dbReference>
<proteinExistence type="predicted"/>
<accession>A0A3E4NLU0</accession>
<protein>
    <submittedName>
        <fullName evidence="3">DUF3575 domain-containing protein</fullName>
    </submittedName>
</protein>
<organism evidence="3 4">
    <name type="scientific">Bacteroides xylanisolvens</name>
    <dbReference type="NCBI Taxonomy" id="371601"/>
    <lineage>
        <taxon>Bacteria</taxon>
        <taxon>Pseudomonadati</taxon>
        <taxon>Bacteroidota</taxon>
        <taxon>Bacteroidia</taxon>
        <taxon>Bacteroidales</taxon>
        <taxon>Bacteroidaceae</taxon>
        <taxon>Bacteroides</taxon>
    </lineage>
</organism>
<feature type="compositionally biased region" description="Low complexity" evidence="1">
    <location>
        <begin position="165"/>
        <end position="182"/>
    </location>
</feature>
<sequence>MLMRKFYLLLLFLPFLLPVSSMAQNQIPDTVYVFRFVSHKDMFYVPWKDNETQLDHLLAVVETHKATILSGEVPLLIDGYCASEPTSVENLKLARVSSNRVKSELILEKGLNESCFITHNHTAPYGDLRHVVIVRLRFPQEEVEEKPIVGEKETFIIAPKKPKQETPADSTSPTDTSSEVTETPLKASDFHHLTLRANQLHWATLTPDLGFEWRMNRHFGLLLNGSWTTWSWDHKNRRYALWKVSPEVRYYLGKQGKGFLGVMYHTGEFHYKLGKTGKQGNYQGGGLTGGYIFNLNRSLSLDFHAGAGYTYADYDEYALINDVRVHKGSKTKNYWGINQLGITLIWKLIK</sequence>
<dbReference type="Proteomes" id="UP000261210">
    <property type="component" value="Unassembled WGS sequence"/>
</dbReference>
<dbReference type="EMBL" id="QSQU01000005">
    <property type="protein sequence ID" value="RGK65929.1"/>
    <property type="molecule type" value="Genomic_DNA"/>
</dbReference>
<keyword evidence="2" id="KW-0732">Signal</keyword>
<dbReference type="AlphaFoldDB" id="A0A3E4NLU0"/>
<name>A0A3E4NLU0_9BACE</name>